<name>A0A0C3HVU9_OIDMZ</name>
<accession>A0A0C3HVU9</accession>
<reference evidence="8 9" key="1">
    <citation type="submission" date="2014-04" db="EMBL/GenBank/DDBJ databases">
        <authorList>
            <consortium name="DOE Joint Genome Institute"/>
            <person name="Kuo A."/>
            <person name="Martino E."/>
            <person name="Perotto S."/>
            <person name="Kohler A."/>
            <person name="Nagy L.G."/>
            <person name="Floudas D."/>
            <person name="Copeland A."/>
            <person name="Barry K.W."/>
            <person name="Cichocki N."/>
            <person name="Veneault-Fourrey C."/>
            <person name="LaButti K."/>
            <person name="Lindquist E.A."/>
            <person name="Lipzen A."/>
            <person name="Lundell T."/>
            <person name="Morin E."/>
            <person name="Murat C."/>
            <person name="Sun H."/>
            <person name="Tunlid A."/>
            <person name="Henrissat B."/>
            <person name="Grigoriev I.V."/>
            <person name="Hibbett D.S."/>
            <person name="Martin F."/>
            <person name="Nordberg H.P."/>
            <person name="Cantor M.N."/>
            <person name="Hua S.X."/>
        </authorList>
    </citation>
    <scope>NUCLEOTIDE SEQUENCE [LARGE SCALE GENOMIC DNA]</scope>
    <source>
        <strain evidence="8 9">Zn</strain>
    </source>
</reference>
<organism evidence="8 9">
    <name type="scientific">Oidiodendron maius (strain Zn)</name>
    <dbReference type="NCBI Taxonomy" id="913774"/>
    <lineage>
        <taxon>Eukaryota</taxon>
        <taxon>Fungi</taxon>
        <taxon>Dikarya</taxon>
        <taxon>Ascomycota</taxon>
        <taxon>Pezizomycotina</taxon>
        <taxon>Leotiomycetes</taxon>
        <taxon>Leotiomycetes incertae sedis</taxon>
        <taxon>Myxotrichaceae</taxon>
        <taxon>Oidiodendron</taxon>
    </lineage>
</organism>
<dbReference type="STRING" id="913774.A0A0C3HVU9"/>
<dbReference type="GO" id="GO:0016020">
    <property type="term" value="C:membrane"/>
    <property type="evidence" value="ECO:0007669"/>
    <property type="project" value="UniProtKB-SubCell"/>
</dbReference>
<comment type="similarity">
    <text evidence="2">Belongs to the TMEM19 family.</text>
</comment>
<dbReference type="PANTHER" id="PTHR13353:SF5">
    <property type="entry name" value="TRANSMEMBRANE PROTEIN 19"/>
    <property type="match status" value="1"/>
</dbReference>
<evidence type="ECO:0008006" key="10">
    <source>
        <dbReference type="Google" id="ProtNLM"/>
    </source>
</evidence>
<dbReference type="AlphaFoldDB" id="A0A0C3HVU9"/>
<gene>
    <name evidence="8" type="ORF">OIDMADRAFT_155459</name>
</gene>
<sequence length="333" mass="35108">MKAIIAIPVLLAMVYRAWSHKSLTPAGIVAAILTGVAHAVHPWSLPFALLIIFFLAGTRVTKVKQDVKARLTVQANGSSGGEGARTHIQVFANSAVASILSLLHTYQLRQREQNPFSDPGSIPRCYTWGDDVLVIGIVANYAAVAADTFSSELGILSKSRPRLITSWNLRQVPPGTNGGVTVWGLVAGLLGSLIIVLASVALIPFCPESSSVIGVAGAWALRQRLRFVLIMTIWGALGSVLDSLLGGWFQPSVVDTRTGKIVEGKGGAHVLISSPTSKGSAKTKGAGKQGRDEQPSRMLESGSLGLLDNNQVNFLMALAMSIGAVALSSIIRV</sequence>
<feature type="transmembrane region" description="Helical" evidence="7">
    <location>
        <begin position="312"/>
        <end position="331"/>
    </location>
</feature>
<keyword evidence="3 7" id="KW-0812">Transmembrane</keyword>
<evidence type="ECO:0000256" key="2">
    <source>
        <dbReference type="ARBA" id="ARBA00009012"/>
    </source>
</evidence>
<dbReference type="InParanoid" id="A0A0C3HVU9"/>
<keyword evidence="4 7" id="KW-1133">Transmembrane helix</keyword>
<feature type="compositionally biased region" description="Low complexity" evidence="6">
    <location>
        <begin position="276"/>
        <end position="286"/>
    </location>
</feature>
<proteinExistence type="inferred from homology"/>
<evidence type="ECO:0000313" key="8">
    <source>
        <dbReference type="EMBL" id="KIN06367.1"/>
    </source>
</evidence>
<feature type="transmembrane region" description="Helical" evidence="7">
    <location>
        <begin position="182"/>
        <end position="206"/>
    </location>
</feature>
<keyword evidence="5 7" id="KW-0472">Membrane</keyword>
<dbReference type="EMBL" id="KN832871">
    <property type="protein sequence ID" value="KIN06367.1"/>
    <property type="molecule type" value="Genomic_DNA"/>
</dbReference>
<dbReference type="OrthoDB" id="30881at2759"/>
<feature type="region of interest" description="Disordered" evidence="6">
    <location>
        <begin position="273"/>
        <end position="296"/>
    </location>
</feature>
<evidence type="ECO:0000256" key="1">
    <source>
        <dbReference type="ARBA" id="ARBA00004141"/>
    </source>
</evidence>
<reference evidence="9" key="2">
    <citation type="submission" date="2015-01" db="EMBL/GenBank/DDBJ databases">
        <title>Evolutionary Origins and Diversification of the Mycorrhizal Mutualists.</title>
        <authorList>
            <consortium name="DOE Joint Genome Institute"/>
            <consortium name="Mycorrhizal Genomics Consortium"/>
            <person name="Kohler A."/>
            <person name="Kuo A."/>
            <person name="Nagy L.G."/>
            <person name="Floudas D."/>
            <person name="Copeland A."/>
            <person name="Barry K.W."/>
            <person name="Cichocki N."/>
            <person name="Veneault-Fourrey C."/>
            <person name="LaButti K."/>
            <person name="Lindquist E.A."/>
            <person name="Lipzen A."/>
            <person name="Lundell T."/>
            <person name="Morin E."/>
            <person name="Murat C."/>
            <person name="Riley R."/>
            <person name="Ohm R."/>
            <person name="Sun H."/>
            <person name="Tunlid A."/>
            <person name="Henrissat B."/>
            <person name="Grigoriev I.V."/>
            <person name="Hibbett D.S."/>
            <person name="Martin F."/>
        </authorList>
    </citation>
    <scope>NUCLEOTIDE SEQUENCE [LARGE SCALE GENOMIC DNA]</scope>
    <source>
        <strain evidence="9">Zn</strain>
    </source>
</reference>
<evidence type="ECO:0000256" key="3">
    <source>
        <dbReference type="ARBA" id="ARBA00022692"/>
    </source>
</evidence>
<dbReference type="HOGENOM" id="CLU_036918_1_0_1"/>
<evidence type="ECO:0000256" key="4">
    <source>
        <dbReference type="ARBA" id="ARBA00022989"/>
    </source>
</evidence>
<dbReference type="PANTHER" id="PTHR13353">
    <property type="entry name" value="TRANSMEMBRANE PROTEIN 19"/>
    <property type="match status" value="1"/>
</dbReference>
<dbReference type="Proteomes" id="UP000054321">
    <property type="component" value="Unassembled WGS sequence"/>
</dbReference>
<evidence type="ECO:0000256" key="7">
    <source>
        <dbReference type="SAM" id="Phobius"/>
    </source>
</evidence>
<dbReference type="Pfam" id="PF01940">
    <property type="entry name" value="DUF92"/>
    <property type="match status" value="1"/>
</dbReference>
<evidence type="ECO:0000256" key="5">
    <source>
        <dbReference type="ARBA" id="ARBA00023136"/>
    </source>
</evidence>
<protein>
    <recommendedName>
        <fullName evidence="10">DUF92 domain-containing protein</fullName>
    </recommendedName>
</protein>
<evidence type="ECO:0000313" key="9">
    <source>
        <dbReference type="Proteomes" id="UP000054321"/>
    </source>
</evidence>
<feature type="transmembrane region" description="Helical" evidence="7">
    <location>
        <begin position="227"/>
        <end position="249"/>
    </location>
</feature>
<dbReference type="InterPro" id="IPR002794">
    <property type="entry name" value="DUF92_TMEM19"/>
</dbReference>
<feature type="transmembrane region" description="Helical" evidence="7">
    <location>
        <begin position="43"/>
        <end position="61"/>
    </location>
</feature>
<evidence type="ECO:0000256" key="6">
    <source>
        <dbReference type="SAM" id="MobiDB-lite"/>
    </source>
</evidence>
<keyword evidence="9" id="KW-1185">Reference proteome</keyword>
<comment type="subcellular location">
    <subcellularLocation>
        <location evidence="1">Membrane</location>
        <topology evidence="1">Multi-pass membrane protein</topology>
    </subcellularLocation>
</comment>